<sequence>MDICFIQTAAPGESGSMHPIHRKMAISVGADFQTVYRRDLPGPLNGSVFSDLFFLTDDLDPGYDIFVFESPSTLYLLPNLSDEILDSKLIYLHTNVRPFGSAMYPMINYNLVLKYLGKVNQSVDAKILRWLCNIYLDGIITVSDLFLENSTWYSGEISVATPFIRNELLDQLEQVTPDHSKEKVVYLGHDRGHKGIDILVEAWPLVRRSHPNAELKLYGSNHSALLNH</sequence>
<organism evidence="1 2">
    <name type="scientific">Halorientalis persicus</name>
    <dbReference type="NCBI Taxonomy" id="1367881"/>
    <lineage>
        <taxon>Archaea</taxon>
        <taxon>Methanobacteriati</taxon>
        <taxon>Methanobacteriota</taxon>
        <taxon>Stenosarchaea group</taxon>
        <taxon>Halobacteria</taxon>
        <taxon>Halobacteriales</taxon>
        <taxon>Haloarculaceae</taxon>
        <taxon>Halorientalis</taxon>
    </lineage>
</organism>
<accession>A0A1H8WTZ2</accession>
<reference evidence="2" key="1">
    <citation type="submission" date="2016-10" db="EMBL/GenBank/DDBJ databases">
        <authorList>
            <person name="Varghese N."/>
            <person name="Submissions S."/>
        </authorList>
    </citation>
    <scope>NUCLEOTIDE SEQUENCE [LARGE SCALE GENOMIC DNA]</scope>
    <source>
        <strain evidence="2">IBRC-M 10043</strain>
    </source>
</reference>
<dbReference type="OrthoDB" id="298017at2157"/>
<gene>
    <name evidence="1" type="ORF">SAMN05216388_10776</name>
</gene>
<dbReference type="RefSeq" id="WP_139203772.1">
    <property type="nucleotide sequence ID" value="NZ_FOCX01000077.1"/>
</dbReference>
<dbReference type="Proteomes" id="UP000198775">
    <property type="component" value="Unassembled WGS sequence"/>
</dbReference>
<keyword evidence="2" id="KW-1185">Reference proteome</keyword>
<proteinExistence type="predicted"/>
<dbReference type="EMBL" id="FOCX01000077">
    <property type="protein sequence ID" value="SEP31154.1"/>
    <property type="molecule type" value="Genomic_DNA"/>
</dbReference>
<protein>
    <submittedName>
        <fullName evidence="1">Uncharacterized protein</fullName>
    </submittedName>
</protein>
<evidence type="ECO:0000313" key="1">
    <source>
        <dbReference type="EMBL" id="SEP31154.1"/>
    </source>
</evidence>
<dbReference type="AlphaFoldDB" id="A0A1H8WTZ2"/>
<dbReference type="SUPFAM" id="SSF53756">
    <property type="entry name" value="UDP-Glycosyltransferase/glycogen phosphorylase"/>
    <property type="match status" value="1"/>
</dbReference>
<dbReference type="Gene3D" id="3.40.50.2000">
    <property type="entry name" value="Glycogen Phosphorylase B"/>
    <property type="match status" value="1"/>
</dbReference>
<evidence type="ECO:0000313" key="2">
    <source>
        <dbReference type="Proteomes" id="UP000198775"/>
    </source>
</evidence>
<name>A0A1H8WTZ2_9EURY</name>